<evidence type="ECO:0000256" key="2">
    <source>
        <dbReference type="SAM" id="Phobius"/>
    </source>
</evidence>
<feature type="region of interest" description="Disordered" evidence="1">
    <location>
        <begin position="265"/>
        <end position="290"/>
    </location>
</feature>
<gene>
    <name evidence="4" type="ORF">B0H64DRAFT_364155</name>
</gene>
<keyword evidence="2" id="KW-0812">Transmembrane</keyword>
<comment type="caution">
    <text evidence="4">The sequence shown here is derived from an EMBL/GenBank/DDBJ whole genome shotgun (WGS) entry which is preliminary data.</text>
</comment>
<keyword evidence="5" id="KW-1185">Reference proteome</keyword>
<evidence type="ECO:0000313" key="5">
    <source>
        <dbReference type="Proteomes" id="UP001278766"/>
    </source>
</evidence>
<organism evidence="4 5">
    <name type="scientific">Chaetomium fimeti</name>
    <dbReference type="NCBI Taxonomy" id="1854472"/>
    <lineage>
        <taxon>Eukaryota</taxon>
        <taxon>Fungi</taxon>
        <taxon>Dikarya</taxon>
        <taxon>Ascomycota</taxon>
        <taxon>Pezizomycotina</taxon>
        <taxon>Sordariomycetes</taxon>
        <taxon>Sordariomycetidae</taxon>
        <taxon>Sordariales</taxon>
        <taxon>Chaetomiaceae</taxon>
        <taxon>Chaetomium</taxon>
    </lineage>
</organism>
<dbReference type="EMBL" id="JAUEPN010000006">
    <property type="protein sequence ID" value="KAK3293498.1"/>
    <property type="molecule type" value="Genomic_DNA"/>
</dbReference>
<accession>A0AAE0HBG1</accession>
<dbReference type="Proteomes" id="UP001278766">
    <property type="component" value="Unassembled WGS sequence"/>
</dbReference>
<keyword evidence="2" id="KW-1133">Transmembrane helix</keyword>
<feature type="compositionally biased region" description="Low complexity" evidence="1">
    <location>
        <begin position="271"/>
        <end position="290"/>
    </location>
</feature>
<protein>
    <recommendedName>
        <fullName evidence="6">Peptidyl-tRNA hydrolase</fullName>
    </recommendedName>
</protein>
<proteinExistence type="predicted"/>
<dbReference type="RefSeq" id="XP_062657012.1">
    <property type="nucleotide sequence ID" value="XM_062801822.1"/>
</dbReference>
<feature type="transmembrane region" description="Helical" evidence="2">
    <location>
        <begin position="233"/>
        <end position="253"/>
    </location>
</feature>
<dbReference type="GeneID" id="87838770"/>
<reference evidence="4" key="2">
    <citation type="submission" date="2023-06" db="EMBL/GenBank/DDBJ databases">
        <authorList>
            <consortium name="Lawrence Berkeley National Laboratory"/>
            <person name="Haridas S."/>
            <person name="Hensen N."/>
            <person name="Bonometti L."/>
            <person name="Westerberg I."/>
            <person name="Brannstrom I.O."/>
            <person name="Guillou S."/>
            <person name="Cros-Aarteil S."/>
            <person name="Calhoun S."/>
            <person name="Kuo A."/>
            <person name="Mondo S."/>
            <person name="Pangilinan J."/>
            <person name="Riley R."/>
            <person name="Labutti K."/>
            <person name="Andreopoulos B."/>
            <person name="Lipzen A."/>
            <person name="Chen C."/>
            <person name="Yanf M."/>
            <person name="Daum C."/>
            <person name="Ng V."/>
            <person name="Clum A."/>
            <person name="Steindorff A."/>
            <person name="Ohm R."/>
            <person name="Martin F."/>
            <person name="Silar P."/>
            <person name="Natvig D."/>
            <person name="Lalanne C."/>
            <person name="Gautier V."/>
            <person name="Ament-Velasquez S.L."/>
            <person name="Kruys A."/>
            <person name="Hutchinson M.I."/>
            <person name="Powell A.J."/>
            <person name="Barry K."/>
            <person name="Miller A.N."/>
            <person name="Grigoriev I.V."/>
            <person name="Debuchy R."/>
            <person name="Gladieux P."/>
            <person name="Thoren M.H."/>
            <person name="Johannesson H."/>
        </authorList>
    </citation>
    <scope>NUCLEOTIDE SEQUENCE</scope>
    <source>
        <strain evidence="4">CBS 168.71</strain>
    </source>
</reference>
<feature type="chain" id="PRO_5041930576" description="Peptidyl-tRNA hydrolase" evidence="3">
    <location>
        <begin position="18"/>
        <end position="290"/>
    </location>
</feature>
<dbReference type="AlphaFoldDB" id="A0AAE0HBG1"/>
<name>A0AAE0HBG1_9PEZI</name>
<evidence type="ECO:0000256" key="3">
    <source>
        <dbReference type="SAM" id="SignalP"/>
    </source>
</evidence>
<keyword evidence="2" id="KW-0472">Membrane</keyword>
<evidence type="ECO:0000313" key="4">
    <source>
        <dbReference type="EMBL" id="KAK3293498.1"/>
    </source>
</evidence>
<keyword evidence="3" id="KW-0732">Signal</keyword>
<feature type="signal peptide" evidence="3">
    <location>
        <begin position="1"/>
        <end position="17"/>
    </location>
</feature>
<evidence type="ECO:0008006" key="6">
    <source>
        <dbReference type="Google" id="ProtNLM"/>
    </source>
</evidence>
<reference evidence="4" key="1">
    <citation type="journal article" date="2023" name="Mol. Phylogenet. Evol.">
        <title>Genome-scale phylogeny and comparative genomics of the fungal order Sordariales.</title>
        <authorList>
            <person name="Hensen N."/>
            <person name="Bonometti L."/>
            <person name="Westerberg I."/>
            <person name="Brannstrom I.O."/>
            <person name="Guillou S."/>
            <person name="Cros-Aarteil S."/>
            <person name="Calhoun S."/>
            <person name="Haridas S."/>
            <person name="Kuo A."/>
            <person name="Mondo S."/>
            <person name="Pangilinan J."/>
            <person name="Riley R."/>
            <person name="LaButti K."/>
            <person name="Andreopoulos B."/>
            <person name="Lipzen A."/>
            <person name="Chen C."/>
            <person name="Yan M."/>
            <person name="Daum C."/>
            <person name="Ng V."/>
            <person name="Clum A."/>
            <person name="Steindorff A."/>
            <person name="Ohm R.A."/>
            <person name="Martin F."/>
            <person name="Silar P."/>
            <person name="Natvig D.O."/>
            <person name="Lalanne C."/>
            <person name="Gautier V."/>
            <person name="Ament-Velasquez S.L."/>
            <person name="Kruys A."/>
            <person name="Hutchinson M.I."/>
            <person name="Powell A.J."/>
            <person name="Barry K."/>
            <person name="Miller A.N."/>
            <person name="Grigoriev I.V."/>
            <person name="Debuchy R."/>
            <person name="Gladieux P."/>
            <person name="Hiltunen Thoren M."/>
            <person name="Johannesson H."/>
        </authorList>
    </citation>
    <scope>NUCLEOTIDE SEQUENCE</scope>
    <source>
        <strain evidence="4">CBS 168.71</strain>
    </source>
</reference>
<evidence type="ECO:0000256" key="1">
    <source>
        <dbReference type="SAM" id="MobiDB-lite"/>
    </source>
</evidence>
<sequence>MRFSTTALLALPVLASAAESPFEQYKAKFQNFISNFGAAAPSAEKADAPAAAVTSASTGKAKTKKVVEPKKISTLTLENWKDTLFEPVQPDATNPEEWLVLLTGRNKTCFGRCDRVESAFAESALDFAALPASQRSPHLASLNCEDQPVLCNSWSAGTGGLWLFEMLPPPAAIEVLTKRVNLTTVTPQAIVDAYTNTERGDSETGWRPIAQDGYFHPFEGKFAKLGAAVPIGYVLWALNAIPSWGMMLIVSFLSRAMMNRRMDGMGGGQPAAGAPAAAAPRAAAPGDGRS</sequence>